<dbReference type="Gene3D" id="1.20.1250.20">
    <property type="entry name" value="MFS general substrate transporter like domains"/>
    <property type="match status" value="1"/>
</dbReference>
<dbReference type="GO" id="GO:0022857">
    <property type="term" value="F:transmembrane transporter activity"/>
    <property type="evidence" value="ECO:0007669"/>
    <property type="project" value="InterPro"/>
</dbReference>
<keyword evidence="8" id="KW-1185">Reference proteome</keyword>
<name>A0AAD5U0X9_9FUNG</name>
<dbReference type="EMBL" id="JADGJW010000772">
    <property type="protein sequence ID" value="KAJ3212588.1"/>
    <property type="molecule type" value="Genomic_DNA"/>
</dbReference>
<dbReference type="InterPro" id="IPR011701">
    <property type="entry name" value="MFS"/>
</dbReference>
<dbReference type="GO" id="GO:0016020">
    <property type="term" value="C:membrane"/>
    <property type="evidence" value="ECO:0007669"/>
    <property type="project" value="UniProtKB-SubCell"/>
</dbReference>
<evidence type="ECO:0000256" key="3">
    <source>
        <dbReference type="ARBA" id="ARBA00022989"/>
    </source>
</evidence>
<feature type="compositionally biased region" description="Low complexity" evidence="5">
    <location>
        <begin position="236"/>
        <end position="246"/>
    </location>
</feature>
<evidence type="ECO:0000313" key="7">
    <source>
        <dbReference type="EMBL" id="KAJ3212588.1"/>
    </source>
</evidence>
<evidence type="ECO:0000256" key="2">
    <source>
        <dbReference type="ARBA" id="ARBA00022692"/>
    </source>
</evidence>
<dbReference type="SUPFAM" id="SSF103473">
    <property type="entry name" value="MFS general substrate transporter"/>
    <property type="match status" value="1"/>
</dbReference>
<dbReference type="Pfam" id="PF07690">
    <property type="entry name" value="MFS_1"/>
    <property type="match status" value="1"/>
</dbReference>
<feature type="transmembrane region" description="Helical" evidence="6">
    <location>
        <begin position="175"/>
        <end position="197"/>
    </location>
</feature>
<feature type="region of interest" description="Disordered" evidence="5">
    <location>
        <begin position="234"/>
        <end position="256"/>
    </location>
</feature>
<feature type="transmembrane region" description="Helical" evidence="6">
    <location>
        <begin position="307"/>
        <end position="327"/>
    </location>
</feature>
<feature type="transmembrane region" description="Helical" evidence="6">
    <location>
        <begin position="82"/>
        <end position="103"/>
    </location>
</feature>
<evidence type="ECO:0000256" key="1">
    <source>
        <dbReference type="ARBA" id="ARBA00004141"/>
    </source>
</evidence>
<dbReference type="PANTHER" id="PTHR23507">
    <property type="entry name" value="ZGC:174356"/>
    <property type="match status" value="1"/>
</dbReference>
<feature type="transmembrane region" description="Helical" evidence="6">
    <location>
        <begin position="436"/>
        <end position="457"/>
    </location>
</feature>
<evidence type="ECO:0000256" key="4">
    <source>
        <dbReference type="ARBA" id="ARBA00023136"/>
    </source>
</evidence>
<gene>
    <name evidence="7" type="ORF">HK099_007703</name>
</gene>
<dbReference type="AlphaFoldDB" id="A0AAD5U0X9"/>
<protein>
    <recommendedName>
        <fullName evidence="9">Major facilitator superfamily (MFS) profile domain-containing protein</fullName>
    </recommendedName>
</protein>
<accession>A0AAD5U0X9</accession>
<comment type="caution">
    <text evidence="7">The sequence shown here is derived from an EMBL/GenBank/DDBJ whole genome shotgun (WGS) entry which is preliminary data.</text>
</comment>
<keyword evidence="4 6" id="KW-0472">Membrane</keyword>
<evidence type="ECO:0000313" key="8">
    <source>
        <dbReference type="Proteomes" id="UP001211065"/>
    </source>
</evidence>
<dbReference type="InterPro" id="IPR036259">
    <property type="entry name" value="MFS_trans_sf"/>
</dbReference>
<evidence type="ECO:0008006" key="9">
    <source>
        <dbReference type="Google" id="ProtNLM"/>
    </source>
</evidence>
<keyword evidence="2 6" id="KW-0812">Transmembrane</keyword>
<feature type="transmembrane region" description="Helical" evidence="6">
    <location>
        <begin position="109"/>
        <end position="131"/>
    </location>
</feature>
<evidence type="ECO:0000256" key="5">
    <source>
        <dbReference type="SAM" id="MobiDB-lite"/>
    </source>
</evidence>
<feature type="transmembrane region" description="Helical" evidence="6">
    <location>
        <begin position="405"/>
        <end position="424"/>
    </location>
</feature>
<feature type="transmembrane region" description="Helical" evidence="6">
    <location>
        <begin position="204"/>
        <end position="225"/>
    </location>
</feature>
<organism evidence="7 8">
    <name type="scientific">Clydaea vesicula</name>
    <dbReference type="NCBI Taxonomy" id="447962"/>
    <lineage>
        <taxon>Eukaryota</taxon>
        <taxon>Fungi</taxon>
        <taxon>Fungi incertae sedis</taxon>
        <taxon>Chytridiomycota</taxon>
        <taxon>Chytridiomycota incertae sedis</taxon>
        <taxon>Chytridiomycetes</taxon>
        <taxon>Lobulomycetales</taxon>
        <taxon>Lobulomycetaceae</taxon>
        <taxon>Clydaea</taxon>
    </lineage>
</organism>
<sequence length="485" mass="54218">MSSSEDTPLIPNNNGSEKLKKTSLFGFTPKPIMMIMIVVCDRMLGQDYAKFNNNTSTAIKPPKFTSCSSNTQVSGEATWWKMVFQLASSIPGMLTLPLIGLISDRYGRKLAFLFPAFGSLIQFLITIFVLVKKTSLWFLFLANFFHGLLGSLMVLEAISFAYIVDVTTSSPTNLFGQVEALMFLSFMFGPVLGGALVRLGNGVLLPYVVAAVISLFELFYIILILPESIHSKKSSKQQPQKPEQNSLLNEDEQTSTPSNVNKITLYNLCKNAKVELKSNLKVLLGRERRQYFTALKFKWDSLDLGQYILIIAVTRVIYMVVVLPVLIKVGNKYYADDELKNVKYQLNLSRCAILFHVISYIFNAFAANSYQFYLIGLVDGFQSIAMPLLRGLLSSSTSPKDQGKLFASVALFQQIVGIFTPIIFSNLFRLTNKEFPGAIFLASSGFFLLGFLLSLGIDSLKLRSFKEENIIVADELVNEFVEVME</sequence>
<reference evidence="7" key="1">
    <citation type="submission" date="2020-05" db="EMBL/GenBank/DDBJ databases">
        <title>Phylogenomic resolution of chytrid fungi.</title>
        <authorList>
            <person name="Stajich J.E."/>
            <person name="Amses K."/>
            <person name="Simmons R."/>
            <person name="Seto K."/>
            <person name="Myers J."/>
            <person name="Bonds A."/>
            <person name="Quandt C.A."/>
            <person name="Barry K."/>
            <person name="Liu P."/>
            <person name="Grigoriev I."/>
            <person name="Longcore J.E."/>
            <person name="James T.Y."/>
        </authorList>
    </citation>
    <scope>NUCLEOTIDE SEQUENCE</scope>
    <source>
        <strain evidence="7">JEL0476</strain>
    </source>
</reference>
<evidence type="ECO:0000256" key="6">
    <source>
        <dbReference type="SAM" id="Phobius"/>
    </source>
</evidence>
<keyword evidence="3 6" id="KW-1133">Transmembrane helix</keyword>
<feature type="transmembrane region" description="Helical" evidence="6">
    <location>
        <begin position="348"/>
        <end position="366"/>
    </location>
</feature>
<feature type="transmembrane region" description="Helical" evidence="6">
    <location>
        <begin position="138"/>
        <end position="163"/>
    </location>
</feature>
<comment type="subcellular location">
    <subcellularLocation>
        <location evidence="1">Membrane</location>
        <topology evidence="1">Multi-pass membrane protein</topology>
    </subcellularLocation>
</comment>
<proteinExistence type="predicted"/>
<dbReference type="PANTHER" id="PTHR23507:SF1">
    <property type="entry name" value="FI18259P1-RELATED"/>
    <property type="match status" value="1"/>
</dbReference>
<dbReference type="Proteomes" id="UP001211065">
    <property type="component" value="Unassembled WGS sequence"/>
</dbReference>